<evidence type="ECO:0000256" key="1">
    <source>
        <dbReference type="SAM" id="SignalP"/>
    </source>
</evidence>
<protein>
    <submittedName>
        <fullName evidence="2">ABC transporter substrate-binding protein</fullName>
    </submittedName>
</protein>
<name>A0A9D9E0V3_9SPIO</name>
<dbReference type="EMBL" id="JADIMT010000074">
    <property type="protein sequence ID" value="MBO8436620.1"/>
    <property type="molecule type" value="Genomic_DNA"/>
</dbReference>
<dbReference type="AlphaFoldDB" id="A0A9D9E0V3"/>
<evidence type="ECO:0000313" key="2">
    <source>
        <dbReference type="EMBL" id="MBO8436620.1"/>
    </source>
</evidence>
<dbReference type="PANTHER" id="PTHR35271">
    <property type="entry name" value="ABC TRANSPORTER, SUBSTRATE-BINDING LIPOPROTEIN-RELATED"/>
    <property type="match status" value="1"/>
</dbReference>
<gene>
    <name evidence="2" type="ORF">IAA97_06545</name>
</gene>
<dbReference type="InterPro" id="IPR007487">
    <property type="entry name" value="ABC_transpt-TYRBP-like"/>
</dbReference>
<feature type="signal peptide" evidence="1">
    <location>
        <begin position="1"/>
        <end position="21"/>
    </location>
</feature>
<organism evidence="2 3">
    <name type="scientific">Candidatus Ornithospirochaeta stercoripullorum</name>
    <dbReference type="NCBI Taxonomy" id="2840899"/>
    <lineage>
        <taxon>Bacteria</taxon>
        <taxon>Pseudomonadati</taxon>
        <taxon>Spirochaetota</taxon>
        <taxon>Spirochaetia</taxon>
        <taxon>Spirochaetales</taxon>
        <taxon>Spirochaetaceae</taxon>
        <taxon>Spirochaetaceae incertae sedis</taxon>
        <taxon>Candidatus Ornithospirochaeta</taxon>
    </lineage>
</organism>
<dbReference type="Pfam" id="PF04392">
    <property type="entry name" value="ABC_sub_bind"/>
    <property type="match status" value="1"/>
</dbReference>
<dbReference type="InterPro" id="IPR028082">
    <property type="entry name" value="Peripla_BP_I"/>
</dbReference>
<evidence type="ECO:0000313" key="3">
    <source>
        <dbReference type="Proteomes" id="UP000823615"/>
    </source>
</evidence>
<dbReference type="CDD" id="cd06325">
    <property type="entry name" value="PBP1_ABC_unchar_transporter"/>
    <property type="match status" value="1"/>
</dbReference>
<reference evidence="2" key="1">
    <citation type="submission" date="2020-10" db="EMBL/GenBank/DDBJ databases">
        <authorList>
            <person name="Gilroy R."/>
        </authorList>
    </citation>
    <scope>NUCLEOTIDE SEQUENCE</scope>
    <source>
        <strain evidence="2">7293</strain>
    </source>
</reference>
<comment type="caution">
    <text evidence="2">The sequence shown here is derived from an EMBL/GenBank/DDBJ whole genome shotgun (WGS) entry which is preliminary data.</text>
</comment>
<dbReference type="PANTHER" id="PTHR35271:SF1">
    <property type="entry name" value="ABC TRANSPORTER, SUBSTRATE-BINDING LIPOPROTEIN"/>
    <property type="match status" value="1"/>
</dbReference>
<proteinExistence type="predicted"/>
<keyword evidence="1" id="KW-0732">Signal</keyword>
<feature type="chain" id="PRO_5039282654" evidence="1">
    <location>
        <begin position="22"/>
        <end position="334"/>
    </location>
</feature>
<sequence length="334" mass="34884">MKKFIALFLILIAAFTLTAGGAEETAADDGTVLIGVSKLLSHAALDAVEVGMQDYLATTDIPVRYDFQNANGDISTAASIAQQFDSENCDVVLGIGTASAQALANVFTDIPVLFAAVTDPVDAGLVATNDGTPGTNVCGVSDMNPVQEQIALLHEITGATRIGNVYSSGEQNGVVLMEQAQEACDNLGLELVTAAVSNSSEVRMALQSIIDRVDAVYIATDNNVISAIATIDDVCNQAGVPLMSADPSGIDGLDCMIAWGFNYYSIGTATGKLIEDIVVNGADPGAAGTVFLTDPADFELWFNLDTAEKLGYTIPQKYLDTAAVIIENGVKTER</sequence>
<dbReference type="Proteomes" id="UP000823615">
    <property type="component" value="Unassembled WGS sequence"/>
</dbReference>
<accession>A0A9D9E0V3</accession>
<dbReference type="Gene3D" id="3.40.50.2300">
    <property type="match status" value="2"/>
</dbReference>
<reference evidence="2" key="2">
    <citation type="journal article" date="2021" name="PeerJ">
        <title>Extensive microbial diversity within the chicken gut microbiome revealed by metagenomics and culture.</title>
        <authorList>
            <person name="Gilroy R."/>
            <person name="Ravi A."/>
            <person name="Getino M."/>
            <person name="Pursley I."/>
            <person name="Horton D.L."/>
            <person name="Alikhan N.F."/>
            <person name="Baker D."/>
            <person name="Gharbi K."/>
            <person name="Hall N."/>
            <person name="Watson M."/>
            <person name="Adriaenssens E.M."/>
            <person name="Foster-Nyarko E."/>
            <person name="Jarju S."/>
            <person name="Secka A."/>
            <person name="Antonio M."/>
            <person name="Oren A."/>
            <person name="Chaudhuri R.R."/>
            <person name="La Ragione R."/>
            <person name="Hildebrand F."/>
            <person name="Pallen M.J."/>
        </authorList>
    </citation>
    <scope>NUCLEOTIDE SEQUENCE</scope>
    <source>
        <strain evidence="2">7293</strain>
    </source>
</reference>
<dbReference type="SUPFAM" id="SSF53822">
    <property type="entry name" value="Periplasmic binding protein-like I"/>
    <property type="match status" value="1"/>
</dbReference>